<proteinExistence type="predicted"/>
<dbReference type="EMBL" id="PVZS01000037">
    <property type="protein sequence ID" value="PSC02810.1"/>
    <property type="molecule type" value="Genomic_DNA"/>
</dbReference>
<protein>
    <submittedName>
        <fullName evidence="2">Uncharacterized protein</fullName>
    </submittedName>
</protein>
<accession>A0A2T1HMD3</accession>
<feature type="transmembrane region" description="Helical" evidence="1">
    <location>
        <begin position="42"/>
        <end position="63"/>
    </location>
</feature>
<keyword evidence="1" id="KW-0812">Transmembrane</keyword>
<organism evidence="2 3">
    <name type="scientific">Alsobacter soli</name>
    <dbReference type="NCBI Taxonomy" id="2109933"/>
    <lineage>
        <taxon>Bacteria</taxon>
        <taxon>Pseudomonadati</taxon>
        <taxon>Pseudomonadota</taxon>
        <taxon>Alphaproteobacteria</taxon>
        <taxon>Hyphomicrobiales</taxon>
        <taxon>Alsobacteraceae</taxon>
        <taxon>Alsobacter</taxon>
    </lineage>
</organism>
<name>A0A2T1HMD3_9HYPH</name>
<sequence length="69" mass="7136">MISAVVASVCLTALQWMLWATAGLLGVLVVVQLARGEPEAQPFMTIAAALAMAALGWACGAIGRRLAPR</sequence>
<evidence type="ECO:0000313" key="2">
    <source>
        <dbReference type="EMBL" id="PSC02810.1"/>
    </source>
</evidence>
<keyword evidence="3" id="KW-1185">Reference proteome</keyword>
<gene>
    <name evidence="2" type="ORF">SLNSH_22060</name>
</gene>
<comment type="caution">
    <text evidence="2">The sequence shown here is derived from an EMBL/GenBank/DDBJ whole genome shotgun (WGS) entry which is preliminary data.</text>
</comment>
<dbReference type="Proteomes" id="UP000239772">
    <property type="component" value="Unassembled WGS sequence"/>
</dbReference>
<keyword evidence="1" id="KW-0472">Membrane</keyword>
<keyword evidence="1" id="KW-1133">Transmembrane helix</keyword>
<evidence type="ECO:0000313" key="3">
    <source>
        <dbReference type="Proteomes" id="UP000239772"/>
    </source>
</evidence>
<reference evidence="3" key="1">
    <citation type="submission" date="2018-03" db="EMBL/GenBank/DDBJ databases">
        <authorList>
            <person name="Sun L."/>
            <person name="Liu H."/>
            <person name="Chen W."/>
            <person name="Huang K."/>
            <person name="Liu W."/>
            <person name="Gao X."/>
        </authorList>
    </citation>
    <scope>NUCLEOTIDE SEQUENCE [LARGE SCALE GENOMIC DNA]</scope>
    <source>
        <strain evidence="3">SH9</strain>
    </source>
</reference>
<dbReference type="RefSeq" id="WP_106340049.1">
    <property type="nucleotide sequence ID" value="NZ_PVZS01000037.1"/>
</dbReference>
<evidence type="ECO:0000256" key="1">
    <source>
        <dbReference type="SAM" id="Phobius"/>
    </source>
</evidence>
<dbReference type="AlphaFoldDB" id="A0A2T1HMD3"/>